<accession>A0A1V2TJI0</accession>
<reference evidence="2 3" key="1">
    <citation type="journal article" date="2016" name="Antonie Van Leeuwenhoek">
        <title>Nocardia donostiensis sp. nov., isolated from human respiratory specimens.</title>
        <authorList>
            <person name="Ercibengoa M."/>
            <person name="Bell M."/>
            <person name="Marimon J.M."/>
            <person name="Humrighouse B."/>
            <person name="Klenk H.P."/>
            <person name="Potter G."/>
            <person name="Perez-Trallero E."/>
        </authorList>
    </citation>
    <scope>NUCLEOTIDE SEQUENCE [LARGE SCALE GENOMIC DNA]</scope>
    <source>
        <strain evidence="2 3">X1655</strain>
    </source>
</reference>
<evidence type="ECO:0000313" key="2">
    <source>
        <dbReference type="EMBL" id="ONM49675.1"/>
    </source>
</evidence>
<gene>
    <name evidence="2" type="ORF">B0T46_04355</name>
</gene>
<dbReference type="InterPro" id="IPR034660">
    <property type="entry name" value="DinB/YfiT-like"/>
</dbReference>
<dbReference type="RefSeq" id="WP_077115188.1">
    <property type="nucleotide sequence ID" value="NZ_MUKP01000004.1"/>
</dbReference>
<sequence length="210" mass="23005">MADTPEVRAAVAAQRRDLVELLGGFDEAQWEAPSLCAGWRVREVVAHITMPYRFSLPRFVFGMIKARGDFNRMADRAARADTTRYSDAELLASLRDNVDHPWKPPRGGFVGALSHDVIHGLDIVVALGLDHPVPADRLRLVLDAIEPRNVSYFGVDLDGVRLRADDLDWSYGEGAELTGNAQHLLLALSGRTLPTGTLHGSPAARFTRAG</sequence>
<dbReference type="NCBIfam" id="TIGR03083">
    <property type="entry name" value="maleylpyruvate isomerase family mycothiol-dependent enzyme"/>
    <property type="match status" value="1"/>
</dbReference>
<dbReference type="Gene3D" id="1.20.120.450">
    <property type="entry name" value="dinb family like domain"/>
    <property type="match status" value="1"/>
</dbReference>
<dbReference type="STRING" id="1538463.B0T36_09220"/>
<organism evidence="2 3">
    <name type="scientific">Nocardia donostiensis</name>
    <dbReference type="NCBI Taxonomy" id="1538463"/>
    <lineage>
        <taxon>Bacteria</taxon>
        <taxon>Bacillati</taxon>
        <taxon>Actinomycetota</taxon>
        <taxon>Actinomycetes</taxon>
        <taxon>Mycobacteriales</taxon>
        <taxon>Nocardiaceae</taxon>
        <taxon>Nocardia</taxon>
    </lineage>
</organism>
<keyword evidence="3" id="KW-1185">Reference proteome</keyword>
<feature type="domain" description="Mycothiol-dependent maleylpyruvate isomerase metal-binding" evidence="1">
    <location>
        <begin position="12"/>
        <end position="99"/>
    </location>
</feature>
<dbReference type="InterPro" id="IPR017517">
    <property type="entry name" value="Maleyloyr_isom"/>
</dbReference>
<protein>
    <recommendedName>
        <fullName evidence="1">Mycothiol-dependent maleylpyruvate isomerase metal-binding domain-containing protein</fullName>
    </recommendedName>
</protein>
<dbReference type="OrthoDB" id="5178565at2"/>
<proteinExistence type="predicted"/>
<dbReference type="GO" id="GO:0046872">
    <property type="term" value="F:metal ion binding"/>
    <property type="evidence" value="ECO:0007669"/>
    <property type="project" value="InterPro"/>
</dbReference>
<dbReference type="InterPro" id="IPR024344">
    <property type="entry name" value="MDMPI_metal-binding"/>
</dbReference>
<comment type="caution">
    <text evidence="2">The sequence shown here is derived from an EMBL/GenBank/DDBJ whole genome shotgun (WGS) entry which is preliminary data.</text>
</comment>
<dbReference type="Proteomes" id="UP000188836">
    <property type="component" value="Unassembled WGS sequence"/>
</dbReference>
<dbReference type="EMBL" id="MUMY01000003">
    <property type="protein sequence ID" value="ONM49675.1"/>
    <property type="molecule type" value="Genomic_DNA"/>
</dbReference>
<dbReference type="Pfam" id="PF11716">
    <property type="entry name" value="MDMPI_N"/>
    <property type="match status" value="1"/>
</dbReference>
<evidence type="ECO:0000313" key="3">
    <source>
        <dbReference type="Proteomes" id="UP000188836"/>
    </source>
</evidence>
<dbReference type="SUPFAM" id="SSF109854">
    <property type="entry name" value="DinB/YfiT-like putative metalloenzymes"/>
    <property type="match status" value="1"/>
</dbReference>
<evidence type="ECO:0000259" key="1">
    <source>
        <dbReference type="Pfam" id="PF11716"/>
    </source>
</evidence>
<name>A0A1V2TJI0_9NOCA</name>
<dbReference type="AlphaFoldDB" id="A0A1V2TJI0"/>